<evidence type="ECO:0000256" key="1">
    <source>
        <dbReference type="SAM" id="MobiDB-lite"/>
    </source>
</evidence>
<dbReference type="OrthoDB" id="40411at10239"/>
<evidence type="ECO:0000313" key="3">
    <source>
        <dbReference type="Proteomes" id="UP000011274"/>
    </source>
</evidence>
<protein>
    <submittedName>
        <fullName evidence="2">Uncharacterized protein</fullName>
    </submittedName>
</protein>
<organismHost>
    <name type="scientific">Musca domestica</name>
    <name type="common">House fly</name>
    <dbReference type="NCBI Taxonomy" id="7370"/>
</organismHost>
<feature type="region of interest" description="Disordered" evidence="1">
    <location>
        <begin position="391"/>
        <end position="455"/>
    </location>
</feature>
<organism evidence="2 3">
    <name type="scientific">Musca hytrovirus</name>
    <name type="common">isolate Musca domestica/United States/Boucias/-</name>
    <name type="synonym">MHV</name>
    <dbReference type="NCBI Taxonomy" id="523909"/>
    <lineage>
        <taxon>Viruses</taxon>
        <taxon>Viruses incertae sedis</taxon>
        <taxon>Naldaviricetes</taxon>
        <taxon>Lefavirales</taxon>
        <taxon>Hytrosaviridae</taxon>
        <taxon>Muscavirus</taxon>
        <taxon>Muscavirus musdomesticae</taxon>
    </lineage>
</organism>
<gene>
    <name evidence="2" type="ORF">MdSGHV100</name>
</gene>
<dbReference type="EMBL" id="EU522111">
    <property type="protein sequence ID" value="ACD03559.1"/>
    <property type="molecule type" value="Genomic_DNA"/>
</dbReference>
<dbReference type="KEGG" id="vg:6295454"/>
<dbReference type="RefSeq" id="YP_001883428.1">
    <property type="nucleotide sequence ID" value="NC_010671.1"/>
</dbReference>
<name>B2YG77_MHVB</name>
<evidence type="ECO:0000313" key="2">
    <source>
        <dbReference type="EMBL" id="ACD03559.1"/>
    </source>
</evidence>
<keyword evidence="3" id="KW-1185">Reference proteome</keyword>
<sequence>MNNFNGFSTFNNGSDATALFIPIINVLQENSLDRRFNISVDFQNSDLYTLQELTRCAALINYIDHNSSTSSSAASNTVNNVFDTFVRLEDPMAVFIENFEQFFAMYIHSKYGHNNFKLFMKECEKSQVAYPINVFEAGMCIFMQYNRQELRRYVYNIITMFYYYTGQDFYEMIRPTINRTARPNAFDEFGDEIDKDVVTPRKYTYEQKLCRLNKRNYNVTKPFIQRTYNPLDMAMRTRFEKCILTGGGSLGRQYDEVYVGGTDNQRPVVELSMNKQQDVRAKVMNCNEQTGISQDDKIYKFSEHLQRSRNFEANTIVGNGSGGMDDDIEQQQTNEHYQRKTHVQTNFSKIWKSDNRRHLVALAIVNSIMDVCIQKITYSLIEDKTCTKDEGAGAGSHDNVINNDYRNSSDLPSTKSSTSSSSSSSAFLTSRKLNKTKESHSRGIIPSSEQDLSKR</sequence>
<dbReference type="GeneID" id="6295454"/>
<dbReference type="Proteomes" id="UP000011274">
    <property type="component" value="Segment"/>
</dbReference>
<feature type="compositionally biased region" description="Low complexity" evidence="1">
    <location>
        <begin position="408"/>
        <end position="430"/>
    </location>
</feature>
<accession>B2YG77</accession>
<reference evidence="2 3" key="1">
    <citation type="journal article" date="2008" name="Virology">
        <title>Sequence analysis of a non-classified, non-occluded DNA virus that causes salivary gland hypertrophy of Musca domestica, MdSGHV.</title>
        <authorList>
            <person name="Garcia-Maruniak A."/>
            <person name="Maruniak J.E."/>
            <person name="Farmerie W."/>
            <person name="Boucias D.G."/>
        </authorList>
    </citation>
    <scope>NUCLEOTIDE SEQUENCE [LARGE SCALE GENOMIC DNA]</scope>
    <source>
        <strain evidence="3">Isolate Musca domestica/United States/Boucias/-</strain>
    </source>
</reference>
<proteinExistence type="predicted"/>